<evidence type="ECO:0000313" key="5">
    <source>
        <dbReference type="EMBL" id="ADK79176.1"/>
    </source>
</evidence>
<dbReference type="eggNOG" id="COG1454">
    <property type="taxonomic scope" value="Bacteria"/>
</dbReference>
<reference evidence="5 6" key="1">
    <citation type="journal article" date="2010" name="Stand. Genomic Sci.">
        <title>Complete genome sequence of Spirochaeta smaragdinae type strain (SEBR 4228).</title>
        <authorList>
            <person name="Mavromatis K."/>
            <person name="Yasawong M."/>
            <person name="Chertkov O."/>
            <person name="Lapidus A."/>
            <person name="Lucas S."/>
            <person name="Nolan M."/>
            <person name="Del Rio T.G."/>
            <person name="Tice H."/>
            <person name="Cheng J.F."/>
            <person name="Pitluck S."/>
            <person name="Liolios K."/>
            <person name="Ivanova N."/>
            <person name="Tapia R."/>
            <person name="Han C."/>
            <person name="Bruce D."/>
            <person name="Goodwin L."/>
            <person name="Pati A."/>
            <person name="Chen A."/>
            <person name="Palaniappan K."/>
            <person name="Land M."/>
            <person name="Hauser L."/>
            <person name="Chang Y.J."/>
            <person name="Jeffries C.D."/>
            <person name="Detter J.C."/>
            <person name="Rohde M."/>
            <person name="Brambilla E."/>
            <person name="Spring S."/>
            <person name="Goker M."/>
            <person name="Sikorski J."/>
            <person name="Woyke T."/>
            <person name="Bristow J."/>
            <person name="Eisen J.A."/>
            <person name="Markowitz V."/>
            <person name="Hugenholtz P."/>
            <person name="Klenk H.P."/>
            <person name="Kyrpides N.C."/>
        </authorList>
    </citation>
    <scope>NUCLEOTIDE SEQUENCE [LARGE SCALE GENOMIC DNA]</scope>
    <source>
        <strain evidence="6">DSM 11293 / JCM 15392 / SEBR 4228</strain>
    </source>
</reference>
<dbReference type="Pfam" id="PF25137">
    <property type="entry name" value="ADH_Fe_C"/>
    <property type="match status" value="1"/>
</dbReference>
<dbReference type="FunFam" id="1.20.1090.10:FF:000001">
    <property type="entry name" value="Aldehyde-alcohol dehydrogenase"/>
    <property type="match status" value="1"/>
</dbReference>
<evidence type="ECO:0000259" key="4">
    <source>
        <dbReference type="Pfam" id="PF25137"/>
    </source>
</evidence>
<dbReference type="Proteomes" id="UP000002318">
    <property type="component" value="Chromosome"/>
</dbReference>
<dbReference type="PANTHER" id="PTHR11496:SF83">
    <property type="entry name" value="HYDROXYACID-OXOACID TRANSHYDROGENASE, MITOCHONDRIAL"/>
    <property type="match status" value="1"/>
</dbReference>
<feature type="domain" description="Alcohol dehydrogenase iron-type/glycerol dehydrogenase GldA" evidence="3">
    <location>
        <begin position="9"/>
        <end position="174"/>
    </location>
</feature>
<gene>
    <name evidence="5" type="ordered locus">Spirs_0016</name>
</gene>
<keyword evidence="6" id="KW-1185">Reference proteome</keyword>
<comment type="similarity">
    <text evidence="1">Belongs to the iron-containing alcohol dehydrogenase family.</text>
</comment>
<dbReference type="HOGENOM" id="CLU_007207_0_0_12"/>
<protein>
    <submittedName>
        <fullName evidence="5">Iron-containing alcohol dehydrogenase</fullName>
    </submittedName>
</protein>
<dbReference type="PROSITE" id="PS00913">
    <property type="entry name" value="ADH_IRON_1"/>
    <property type="match status" value="1"/>
</dbReference>
<dbReference type="EMBL" id="CP002116">
    <property type="protein sequence ID" value="ADK79176.1"/>
    <property type="molecule type" value="Genomic_DNA"/>
</dbReference>
<dbReference type="PANTHER" id="PTHR11496">
    <property type="entry name" value="ALCOHOL DEHYDROGENASE"/>
    <property type="match status" value="1"/>
</dbReference>
<dbReference type="SUPFAM" id="SSF56796">
    <property type="entry name" value="Dehydroquinate synthase-like"/>
    <property type="match status" value="1"/>
</dbReference>
<dbReference type="InterPro" id="IPR001670">
    <property type="entry name" value="ADH_Fe/GldA"/>
</dbReference>
<dbReference type="GO" id="GO:0004022">
    <property type="term" value="F:alcohol dehydrogenase (NAD+) activity"/>
    <property type="evidence" value="ECO:0007669"/>
    <property type="project" value="TreeGrafter"/>
</dbReference>
<dbReference type="InterPro" id="IPR056798">
    <property type="entry name" value="ADH_Fe_C"/>
</dbReference>
<evidence type="ECO:0000256" key="1">
    <source>
        <dbReference type="ARBA" id="ARBA00007358"/>
    </source>
</evidence>
<evidence type="ECO:0000256" key="2">
    <source>
        <dbReference type="ARBA" id="ARBA00023002"/>
    </source>
</evidence>
<sequence length="380" mass="40268">MKKAILNLPTALYCGRGCRSGLAECIPQEAKVALVTDKGLVGAPPLDLVTTIFDEADISWKLISDIDPNPDEETVLRVVKAVKAMQADVIVAIGGGSPLDTAKAAACMARNDGPLSDYQWEGKPFVNAPLPLYALPTTAGTGSEVTGVAVITSRNMKKGINAREIFPKAAFVDPELMIGLPPYLTAITGMDALTHAIEAYVGLGANPFSDALCEKAIELIADHLPRAFSYGGDIEAREAMGTASSLAGLAMDQAGLGIVHSLSSPVCAYLHVSHGLANAMLLPHGMRYNLPARHEKFAVVAELMGYDTTGMTPRDAAEAAVVAVEDLLEELELGSAIEEVVHNAVDFEEFGNNASKMFLIRNNPRGADSKACRSIFETIF</sequence>
<dbReference type="AlphaFoldDB" id="E1R6P4"/>
<evidence type="ECO:0000259" key="3">
    <source>
        <dbReference type="Pfam" id="PF00465"/>
    </source>
</evidence>
<dbReference type="InterPro" id="IPR039697">
    <property type="entry name" value="Alcohol_dehydrogenase_Fe"/>
</dbReference>
<dbReference type="InterPro" id="IPR018211">
    <property type="entry name" value="ADH_Fe_CS"/>
</dbReference>
<dbReference type="CDD" id="cd08551">
    <property type="entry name" value="Fe-ADH"/>
    <property type="match status" value="1"/>
</dbReference>
<dbReference type="GO" id="GO:0046872">
    <property type="term" value="F:metal ion binding"/>
    <property type="evidence" value="ECO:0007669"/>
    <property type="project" value="InterPro"/>
</dbReference>
<name>E1R6P4_SEDSS</name>
<dbReference type="Gene3D" id="3.40.50.1970">
    <property type="match status" value="1"/>
</dbReference>
<accession>E1R6P4</accession>
<feature type="domain" description="Fe-containing alcohol dehydrogenase-like C-terminal" evidence="4">
    <location>
        <begin position="185"/>
        <end position="379"/>
    </location>
</feature>
<keyword evidence="2" id="KW-0560">Oxidoreductase</keyword>
<dbReference type="Gene3D" id="1.20.1090.10">
    <property type="entry name" value="Dehydroquinate synthase-like - alpha domain"/>
    <property type="match status" value="1"/>
</dbReference>
<dbReference type="Pfam" id="PF00465">
    <property type="entry name" value="Fe-ADH"/>
    <property type="match status" value="1"/>
</dbReference>
<dbReference type="STRING" id="573413.Spirs_0016"/>
<evidence type="ECO:0000313" key="6">
    <source>
        <dbReference type="Proteomes" id="UP000002318"/>
    </source>
</evidence>
<dbReference type="OrthoDB" id="355310at2"/>
<dbReference type="KEGG" id="ssm:Spirs_0016"/>
<dbReference type="RefSeq" id="WP_013252640.1">
    <property type="nucleotide sequence ID" value="NC_014364.1"/>
</dbReference>
<dbReference type="FunFam" id="3.40.50.1970:FF:000003">
    <property type="entry name" value="Alcohol dehydrogenase, iron-containing"/>
    <property type="match status" value="1"/>
</dbReference>
<organism evidence="5 6">
    <name type="scientific">Sediminispirochaeta smaragdinae (strain DSM 11293 / JCM 15392 / SEBR 4228)</name>
    <name type="common">Spirochaeta smaragdinae</name>
    <dbReference type="NCBI Taxonomy" id="573413"/>
    <lineage>
        <taxon>Bacteria</taxon>
        <taxon>Pseudomonadati</taxon>
        <taxon>Spirochaetota</taxon>
        <taxon>Spirochaetia</taxon>
        <taxon>Spirochaetales</taxon>
        <taxon>Spirochaetaceae</taxon>
        <taxon>Sediminispirochaeta</taxon>
    </lineage>
</organism>
<proteinExistence type="inferred from homology"/>